<dbReference type="PANTHER" id="PTHR11933:SF5">
    <property type="entry name" value="MITOCHONDRIAL TRNA-SPECIFIC 2-THIOURIDYLASE 1"/>
    <property type="match status" value="1"/>
</dbReference>
<dbReference type="InterPro" id="IPR046885">
    <property type="entry name" value="MnmA-like_C"/>
</dbReference>
<dbReference type="GO" id="GO:0000049">
    <property type="term" value="F:tRNA binding"/>
    <property type="evidence" value="ECO:0007669"/>
    <property type="project" value="UniProtKB-KW"/>
</dbReference>
<feature type="domain" description="tRNA-specific 2-thiouridylase MnmA-like central" evidence="11">
    <location>
        <begin position="269"/>
        <end position="317"/>
    </location>
</feature>
<dbReference type="CDD" id="cd01998">
    <property type="entry name" value="MnmA_TRMU-like"/>
    <property type="match status" value="1"/>
</dbReference>
<dbReference type="EMBL" id="MFTT01000032">
    <property type="protein sequence ID" value="OGI69181.1"/>
    <property type="molecule type" value="Genomic_DNA"/>
</dbReference>
<dbReference type="FunFam" id="3.40.50.620:FF:000115">
    <property type="entry name" value="tRNA-specific 2-thiouridylase MnmA"/>
    <property type="match status" value="1"/>
</dbReference>
<keyword evidence="3 9" id="KW-0819">tRNA processing</keyword>
<dbReference type="InterPro" id="IPR014729">
    <property type="entry name" value="Rossmann-like_a/b/a_fold"/>
</dbReference>
<keyword evidence="2 9" id="KW-0808">Transferase</keyword>
<evidence type="ECO:0000256" key="9">
    <source>
        <dbReference type="HAMAP-Rule" id="MF_00144"/>
    </source>
</evidence>
<feature type="site" description="Interaction with tRNA" evidence="9">
    <location>
        <position position="393"/>
    </location>
</feature>
<dbReference type="GO" id="GO:0002143">
    <property type="term" value="P:tRNA wobble position uridine thiolation"/>
    <property type="evidence" value="ECO:0007669"/>
    <property type="project" value="TreeGrafter"/>
</dbReference>
<dbReference type="EC" id="2.8.1.13" evidence="9"/>
<feature type="binding site" evidence="9">
    <location>
        <begin position="9"/>
        <end position="16"/>
    </location>
    <ligand>
        <name>ATP</name>
        <dbReference type="ChEBI" id="CHEBI:30616"/>
    </ligand>
</feature>
<dbReference type="InterPro" id="IPR046884">
    <property type="entry name" value="MnmA-like_central"/>
</dbReference>
<feature type="active site" description="Cysteine persulfide intermediate" evidence="9">
    <location>
        <position position="218"/>
    </location>
</feature>
<proteinExistence type="inferred from homology"/>
<comment type="caution">
    <text evidence="9">Lacks conserved residue(s) required for the propagation of feature annotation.</text>
</comment>
<keyword evidence="6 9" id="KW-0694">RNA-binding</keyword>
<comment type="caution">
    <text evidence="12">The sequence shown here is derived from an EMBL/GenBank/DDBJ whole genome shotgun (WGS) entry which is preliminary data.</text>
</comment>
<comment type="similarity">
    <text evidence="9">Belongs to the MnmA/TRMU family.</text>
</comment>
<sequence>MKKKMVFVGLSGGVDSSVTAALLKEQGYEVVGVFIKTWQPDFIECTWPEERRDAMRVAAHLDIPFLTFDLEKEYKKEVGDYMVSEYRAGRTPNPDVMCNKEIKFGAFLQKALAMGADYVATGHYARVSPSPLIRGRLGGGSLKFTSPQPSPYKGEGGIHLLKGIDPAKDQSYFLWTLNQDQLKHILFPIGHLKKTQVRKLAGKFGLPTRHKKDSQGICFLGKVEMKDFLKHYIKPKRGNVILVKPGPKSSFKGSPSPGEASAKRGKLDFEEVIGYHDGVTFYTIGERHGFTITKKKPNDKPYYIVGKDIKKNVLIASQDSNRLIRANKRIVLSDVNWISDYPCQSDLDQCKSVFPYKCQIRYHGELLPCRIKIKSRNQTSVEFEQSVLASSGQSLVVYNKNICLGGGVIF</sequence>
<evidence type="ECO:0000313" key="12">
    <source>
        <dbReference type="EMBL" id="OGI69181.1"/>
    </source>
</evidence>
<feature type="active site" description="Nucleophile" evidence="9">
    <location>
        <position position="98"/>
    </location>
</feature>
<dbReference type="GO" id="GO:0103016">
    <property type="term" value="F:tRNA-uridine 2-sulfurtransferase activity"/>
    <property type="evidence" value="ECO:0007669"/>
    <property type="project" value="UniProtKB-EC"/>
</dbReference>
<dbReference type="InterPro" id="IPR004506">
    <property type="entry name" value="MnmA-like"/>
</dbReference>
<evidence type="ECO:0000256" key="4">
    <source>
        <dbReference type="ARBA" id="ARBA00022741"/>
    </source>
</evidence>
<evidence type="ECO:0000256" key="3">
    <source>
        <dbReference type="ARBA" id="ARBA00022694"/>
    </source>
</evidence>
<evidence type="ECO:0000256" key="2">
    <source>
        <dbReference type="ARBA" id="ARBA00022679"/>
    </source>
</evidence>
<dbReference type="Gene3D" id="3.40.50.620">
    <property type="entry name" value="HUPs"/>
    <property type="match status" value="1"/>
</dbReference>
<keyword evidence="5 9" id="KW-0067">ATP-binding</keyword>
<feature type="binding site" evidence="9">
    <location>
        <position position="122"/>
    </location>
    <ligand>
        <name>ATP</name>
        <dbReference type="ChEBI" id="CHEBI:30616"/>
    </ligand>
</feature>
<feature type="region of interest" description="Interaction with tRNA" evidence="9">
    <location>
        <begin position="361"/>
        <end position="362"/>
    </location>
</feature>
<keyword evidence="4 9" id="KW-0547">Nucleotide-binding</keyword>
<dbReference type="Pfam" id="PF03054">
    <property type="entry name" value="tRNA_Me_trans"/>
    <property type="match status" value="1"/>
</dbReference>
<evidence type="ECO:0000259" key="11">
    <source>
        <dbReference type="Pfam" id="PF20259"/>
    </source>
</evidence>
<dbReference type="PANTHER" id="PTHR11933">
    <property type="entry name" value="TRNA 5-METHYLAMINOMETHYL-2-THIOURIDYLATE -METHYLTRANSFERASE"/>
    <property type="match status" value="1"/>
</dbReference>
<dbReference type="Gene3D" id="2.30.30.280">
    <property type="entry name" value="Adenine nucleotide alpha hydrolases-like domains"/>
    <property type="match status" value="1"/>
</dbReference>
<feature type="region of interest" description="Interaction with tRNA" evidence="9">
    <location>
        <begin position="168"/>
        <end position="170"/>
    </location>
</feature>
<dbReference type="Gene3D" id="2.40.30.10">
    <property type="entry name" value="Translation factors"/>
    <property type="match status" value="1"/>
</dbReference>
<feature type="site" description="Interaction with tRNA" evidence="9">
    <location>
        <position position="123"/>
    </location>
</feature>
<evidence type="ECO:0000259" key="10">
    <source>
        <dbReference type="Pfam" id="PF20258"/>
    </source>
</evidence>
<dbReference type="Pfam" id="PF20258">
    <property type="entry name" value="tRNA_Me_trans_C"/>
    <property type="match status" value="1"/>
</dbReference>
<organism evidence="12 13">
    <name type="scientific">Candidatus Nomurabacteria bacterium RIFCSPHIGHO2_01_FULL_42_16</name>
    <dbReference type="NCBI Taxonomy" id="1801743"/>
    <lineage>
        <taxon>Bacteria</taxon>
        <taxon>Candidatus Nomuraibacteriota</taxon>
    </lineage>
</organism>
<feature type="binding site" evidence="9">
    <location>
        <position position="35"/>
    </location>
    <ligand>
        <name>ATP</name>
        <dbReference type="ChEBI" id="CHEBI:30616"/>
    </ligand>
</feature>
<dbReference type="SUPFAM" id="SSF52402">
    <property type="entry name" value="Adenine nucleotide alpha hydrolases-like"/>
    <property type="match status" value="1"/>
</dbReference>
<dbReference type="NCBIfam" id="NF001138">
    <property type="entry name" value="PRK00143.1"/>
    <property type="match status" value="1"/>
</dbReference>
<dbReference type="GO" id="GO:0005737">
    <property type="term" value="C:cytoplasm"/>
    <property type="evidence" value="ECO:0007669"/>
    <property type="project" value="UniProtKB-SubCell"/>
</dbReference>
<feature type="domain" description="tRNA-specific 2-thiouridylase MnmA-like C-terminal" evidence="10">
    <location>
        <begin position="328"/>
        <end position="409"/>
    </location>
</feature>
<comment type="function">
    <text evidence="9">Catalyzes the 2-thiolation of uridine at the wobble position (U34) of tRNA, leading to the formation of s(2)U34.</text>
</comment>
<evidence type="ECO:0000256" key="5">
    <source>
        <dbReference type="ARBA" id="ARBA00022840"/>
    </source>
</evidence>
<gene>
    <name evidence="9" type="primary">mnmA</name>
    <name evidence="12" type="ORF">A2824_01890</name>
</gene>
<dbReference type="InterPro" id="IPR023382">
    <property type="entry name" value="MnmA-like_central_sf"/>
</dbReference>
<evidence type="ECO:0000256" key="6">
    <source>
        <dbReference type="ARBA" id="ARBA00022884"/>
    </source>
</evidence>
<evidence type="ECO:0000256" key="1">
    <source>
        <dbReference type="ARBA" id="ARBA00022555"/>
    </source>
</evidence>
<dbReference type="AlphaFoldDB" id="A0A1F6VHP4"/>
<dbReference type="Proteomes" id="UP000178059">
    <property type="component" value="Unassembled WGS sequence"/>
</dbReference>
<dbReference type="HAMAP" id="MF_00144">
    <property type="entry name" value="tRNA_thiouridyl_MnmA"/>
    <property type="match status" value="1"/>
</dbReference>
<reference evidence="12 13" key="1">
    <citation type="journal article" date="2016" name="Nat. Commun.">
        <title>Thousands of microbial genomes shed light on interconnected biogeochemical processes in an aquifer system.</title>
        <authorList>
            <person name="Anantharaman K."/>
            <person name="Brown C.T."/>
            <person name="Hug L.A."/>
            <person name="Sharon I."/>
            <person name="Castelle C.J."/>
            <person name="Probst A.J."/>
            <person name="Thomas B.C."/>
            <person name="Singh A."/>
            <person name="Wilkins M.J."/>
            <person name="Karaoz U."/>
            <person name="Brodie E.L."/>
            <person name="Williams K.H."/>
            <person name="Hubbard S.S."/>
            <person name="Banfield J.F."/>
        </authorList>
    </citation>
    <scope>NUCLEOTIDE SEQUENCE [LARGE SCALE GENOMIC DNA]</scope>
</reference>
<evidence type="ECO:0000313" key="13">
    <source>
        <dbReference type="Proteomes" id="UP000178059"/>
    </source>
</evidence>
<accession>A0A1F6VHP4</accession>
<dbReference type="Pfam" id="PF20259">
    <property type="entry name" value="tRNA_Me_trans_M"/>
    <property type="match status" value="1"/>
</dbReference>
<dbReference type="STRING" id="1801743.A2824_01890"/>
<dbReference type="GO" id="GO:0005524">
    <property type="term" value="F:ATP binding"/>
    <property type="evidence" value="ECO:0007669"/>
    <property type="project" value="UniProtKB-KW"/>
</dbReference>
<protein>
    <recommendedName>
        <fullName evidence="9">tRNA-specific 2-thiouridylase MnmA</fullName>
        <ecNumber evidence="9">2.8.1.13</ecNumber>
    </recommendedName>
</protein>
<evidence type="ECO:0000256" key="7">
    <source>
        <dbReference type="ARBA" id="ARBA00023157"/>
    </source>
</evidence>
<keyword evidence="1 9" id="KW-0820">tRNA-binding</keyword>
<name>A0A1F6VHP4_9BACT</name>
<evidence type="ECO:0000256" key="8">
    <source>
        <dbReference type="ARBA" id="ARBA00051542"/>
    </source>
</evidence>
<keyword evidence="7" id="KW-1015">Disulfide bond</keyword>
<keyword evidence="9" id="KW-0963">Cytoplasm</keyword>
<feature type="region of interest" description="Interaction with target base in tRNA" evidence="9">
    <location>
        <begin position="93"/>
        <end position="95"/>
    </location>
</feature>
<comment type="catalytic activity">
    <reaction evidence="8 9">
        <text>S-sulfanyl-L-cysteinyl-[protein] + uridine(34) in tRNA + AH2 + ATP = 2-thiouridine(34) in tRNA + L-cysteinyl-[protein] + A + AMP + diphosphate + H(+)</text>
        <dbReference type="Rhea" id="RHEA:47032"/>
        <dbReference type="Rhea" id="RHEA-COMP:10131"/>
        <dbReference type="Rhea" id="RHEA-COMP:11726"/>
        <dbReference type="Rhea" id="RHEA-COMP:11727"/>
        <dbReference type="Rhea" id="RHEA-COMP:11728"/>
        <dbReference type="ChEBI" id="CHEBI:13193"/>
        <dbReference type="ChEBI" id="CHEBI:15378"/>
        <dbReference type="ChEBI" id="CHEBI:17499"/>
        <dbReference type="ChEBI" id="CHEBI:29950"/>
        <dbReference type="ChEBI" id="CHEBI:30616"/>
        <dbReference type="ChEBI" id="CHEBI:33019"/>
        <dbReference type="ChEBI" id="CHEBI:61963"/>
        <dbReference type="ChEBI" id="CHEBI:65315"/>
        <dbReference type="ChEBI" id="CHEBI:87170"/>
        <dbReference type="ChEBI" id="CHEBI:456215"/>
        <dbReference type="EC" id="2.8.1.13"/>
    </reaction>
</comment>
<comment type="subcellular location">
    <subcellularLocation>
        <location evidence="9">Cytoplasm</location>
    </subcellularLocation>
</comment>